<name>A0ABD1TSH9_9LAMI</name>
<comment type="caution">
    <text evidence="3">The sequence shown here is derived from an EMBL/GenBank/DDBJ whole genome shotgun (WGS) entry which is preliminary data.</text>
</comment>
<feature type="region of interest" description="Disordered" evidence="2">
    <location>
        <begin position="1"/>
        <end position="79"/>
    </location>
</feature>
<keyword evidence="1" id="KW-0175">Coiled coil</keyword>
<evidence type="ECO:0000256" key="2">
    <source>
        <dbReference type="SAM" id="MobiDB-lite"/>
    </source>
</evidence>
<protein>
    <submittedName>
        <fullName evidence="3">Uncharacterized protein</fullName>
    </submittedName>
</protein>
<organism evidence="3 4">
    <name type="scientific">Forsythia ovata</name>
    <dbReference type="NCBI Taxonomy" id="205694"/>
    <lineage>
        <taxon>Eukaryota</taxon>
        <taxon>Viridiplantae</taxon>
        <taxon>Streptophyta</taxon>
        <taxon>Embryophyta</taxon>
        <taxon>Tracheophyta</taxon>
        <taxon>Spermatophyta</taxon>
        <taxon>Magnoliopsida</taxon>
        <taxon>eudicotyledons</taxon>
        <taxon>Gunneridae</taxon>
        <taxon>Pentapetalae</taxon>
        <taxon>asterids</taxon>
        <taxon>lamiids</taxon>
        <taxon>Lamiales</taxon>
        <taxon>Oleaceae</taxon>
        <taxon>Forsythieae</taxon>
        <taxon>Forsythia</taxon>
    </lineage>
</organism>
<feature type="compositionally biased region" description="Polar residues" evidence="2">
    <location>
        <begin position="55"/>
        <end position="65"/>
    </location>
</feature>
<dbReference type="Proteomes" id="UP001604277">
    <property type="component" value="Unassembled WGS sequence"/>
</dbReference>
<gene>
    <name evidence="3" type="ORF">Fot_29656</name>
</gene>
<feature type="coiled-coil region" evidence="1">
    <location>
        <begin position="146"/>
        <end position="173"/>
    </location>
</feature>
<proteinExistence type="predicted"/>
<reference evidence="4" key="1">
    <citation type="submission" date="2024-07" db="EMBL/GenBank/DDBJ databases">
        <title>Two chromosome-level genome assemblies of Korean endemic species Abeliophyllum distichum and Forsythia ovata (Oleaceae).</title>
        <authorList>
            <person name="Jang H."/>
        </authorList>
    </citation>
    <scope>NUCLEOTIDE SEQUENCE [LARGE SCALE GENOMIC DNA]</scope>
</reference>
<evidence type="ECO:0000256" key="1">
    <source>
        <dbReference type="SAM" id="Coils"/>
    </source>
</evidence>
<dbReference type="EMBL" id="JBFOLJ010000008">
    <property type="protein sequence ID" value="KAL2515685.1"/>
    <property type="molecule type" value="Genomic_DNA"/>
</dbReference>
<dbReference type="AlphaFoldDB" id="A0ABD1TSH9"/>
<keyword evidence="4" id="KW-1185">Reference proteome</keyword>
<evidence type="ECO:0000313" key="3">
    <source>
        <dbReference type="EMBL" id="KAL2515685.1"/>
    </source>
</evidence>
<feature type="compositionally biased region" description="Basic and acidic residues" evidence="2">
    <location>
        <begin position="1"/>
        <end position="17"/>
    </location>
</feature>
<accession>A0ABD1TSH9</accession>
<sequence length="180" mass="20147">MAHKQEVGAKRSEKESAKGAGYEGGGSSRPSTRDEEDVEVLEETALTRKAKRPRTASSKSLQNLATEVDKSTEIAQGSEEPNYNHLVHIRKIIEWRPSNMDPEVFNMIPPHLQRTLTTEVLIDKIAQLEETAECLGVERYDLKGENLNLSSEIDELKGENLKLKSETEEAVKAGVEDFRN</sequence>
<evidence type="ECO:0000313" key="4">
    <source>
        <dbReference type="Proteomes" id="UP001604277"/>
    </source>
</evidence>